<organism evidence="2">
    <name type="scientific">Nocardia farcinica</name>
    <dbReference type="NCBI Taxonomy" id="37329"/>
    <lineage>
        <taxon>Bacteria</taxon>
        <taxon>Bacillati</taxon>
        <taxon>Actinomycetota</taxon>
        <taxon>Actinomycetes</taxon>
        <taxon>Mycobacteriales</taxon>
        <taxon>Nocardiaceae</taxon>
        <taxon>Nocardia</taxon>
    </lineage>
</organism>
<accession>A0A449GNL4</accession>
<gene>
    <name evidence="2" type="ORF">NCTC1935_05240</name>
</gene>
<evidence type="ECO:0000313" key="2">
    <source>
        <dbReference type="EMBL" id="VFA87361.1"/>
    </source>
</evidence>
<name>A0A449GNL4_NOCFR</name>
<feature type="compositionally biased region" description="Basic and acidic residues" evidence="1">
    <location>
        <begin position="176"/>
        <end position="185"/>
    </location>
</feature>
<dbReference type="RefSeq" id="WP_137354136.1">
    <property type="nucleotide sequence ID" value="NZ_CAACYE020000001.1"/>
</dbReference>
<feature type="region of interest" description="Disordered" evidence="1">
    <location>
        <begin position="50"/>
        <end position="137"/>
    </location>
</feature>
<protein>
    <submittedName>
        <fullName evidence="2">Uncharacterized protein</fullName>
    </submittedName>
</protein>
<feature type="compositionally biased region" description="Basic and acidic residues" evidence="1">
    <location>
        <begin position="86"/>
        <end position="106"/>
    </location>
</feature>
<proteinExistence type="predicted"/>
<dbReference type="EMBL" id="CAACYE010000005">
    <property type="protein sequence ID" value="VFA87361.1"/>
    <property type="molecule type" value="Genomic_DNA"/>
</dbReference>
<dbReference type="AlphaFoldDB" id="A0A449GNL4"/>
<feature type="region of interest" description="Disordered" evidence="1">
    <location>
        <begin position="164"/>
        <end position="185"/>
    </location>
</feature>
<feature type="compositionally biased region" description="Basic and acidic residues" evidence="1">
    <location>
        <begin position="126"/>
        <end position="137"/>
    </location>
</feature>
<reference evidence="2" key="1">
    <citation type="submission" date="2019-02" db="EMBL/GenBank/DDBJ databases">
        <authorList>
            <consortium name="Pathogen Informatics"/>
        </authorList>
    </citation>
    <scope>NUCLEOTIDE SEQUENCE</scope>
    <source>
        <strain evidence="2">3012STDY6733949</strain>
    </source>
</reference>
<evidence type="ECO:0000256" key="1">
    <source>
        <dbReference type="SAM" id="MobiDB-lite"/>
    </source>
</evidence>
<feature type="compositionally biased region" description="Basic and acidic residues" evidence="1">
    <location>
        <begin position="50"/>
        <end position="77"/>
    </location>
</feature>
<sequence>MNYAEAIERELEEFRRRAGLLGLELDEIDQRSGATLRDIAVETAAEIQRALDEQAEREQADRERAEREQPETERAECEPTGSARTEWQRSEFERAGRAETDRRWLEHGSQVHGAVGPTHHSGSDLTADRAFGEPTERERMAAELRAQREASARSIAARRATDVVTPIDEDDDPEGEYYRRESWLV</sequence>